<dbReference type="GO" id="GO:0016020">
    <property type="term" value="C:membrane"/>
    <property type="evidence" value="ECO:0007669"/>
    <property type="project" value="UniProtKB-SubCell"/>
</dbReference>
<dbReference type="RefSeq" id="WP_105729135.1">
    <property type="nucleotide sequence ID" value="NZ_PVLR01000016.1"/>
</dbReference>
<protein>
    <recommendedName>
        <fullName evidence="8">Cation diffusion facilitator family transporter</fullName>
    </recommendedName>
</protein>
<accession>A0A2S9KFV4</accession>
<reference evidence="6 7" key="1">
    <citation type="submission" date="2018-03" db="EMBL/GenBank/DDBJ databases">
        <title>Comparative genomics illustrates the genes involved in a hyperalkaliphilic mechanisms of Serpentinomonas isolated from highly-alkaline calcium-rich serpentinized springs.</title>
        <authorList>
            <person name="Suzuki S."/>
            <person name="Ishii S."/>
            <person name="Walworth N."/>
            <person name="Bird L."/>
            <person name="Kuenen J.G."/>
            <person name="Nealson K.H."/>
        </authorList>
    </citation>
    <scope>NUCLEOTIDE SEQUENCE [LARGE SCALE GENOMIC DNA]</scope>
    <source>
        <strain evidence="6 7">83</strain>
    </source>
</reference>
<feature type="transmembrane region" description="Helical" evidence="5">
    <location>
        <begin position="28"/>
        <end position="51"/>
    </location>
</feature>
<evidence type="ECO:0000313" key="7">
    <source>
        <dbReference type="Proteomes" id="UP000238326"/>
    </source>
</evidence>
<comment type="subcellular location">
    <subcellularLocation>
        <location evidence="1">Membrane</location>
        <topology evidence="1">Multi-pass membrane protein</topology>
    </subcellularLocation>
</comment>
<keyword evidence="7" id="KW-1185">Reference proteome</keyword>
<keyword evidence="4 5" id="KW-0472">Membrane</keyword>
<dbReference type="AlphaFoldDB" id="A0A2S9KFV4"/>
<evidence type="ECO:0000256" key="4">
    <source>
        <dbReference type="ARBA" id="ARBA00023136"/>
    </source>
</evidence>
<keyword evidence="2 5" id="KW-0812">Transmembrane</keyword>
<dbReference type="OrthoDB" id="271709at2"/>
<evidence type="ECO:0000256" key="1">
    <source>
        <dbReference type="ARBA" id="ARBA00004141"/>
    </source>
</evidence>
<sequence>MPTDNLSGWIHDHVFDAGNAAAERSTRLVMAIAVVIAMLGLLVNRVCALILGRAHYHDHGNSRGYDDDRHDEHHRDLNLKSTYLHVIADAATPDGALTAADLRARLSVHEEIVHSTIEIHRFPDTQPPALA</sequence>
<evidence type="ECO:0000313" key="6">
    <source>
        <dbReference type="EMBL" id="PRD69304.1"/>
    </source>
</evidence>
<name>A0A2S9KFV4_9BURK</name>
<evidence type="ECO:0008006" key="8">
    <source>
        <dbReference type="Google" id="ProtNLM"/>
    </source>
</evidence>
<keyword evidence="3 5" id="KW-1133">Transmembrane helix</keyword>
<dbReference type="SUPFAM" id="SSF161111">
    <property type="entry name" value="Cation efflux protein transmembrane domain-like"/>
    <property type="match status" value="1"/>
</dbReference>
<organism evidence="6 7">
    <name type="scientific">Malikia spinosa</name>
    <dbReference type="NCBI Taxonomy" id="86180"/>
    <lineage>
        <taxon>Bacteria</taxon>
        <taxon>Pseudomonadati</taxon>
        <taxon>Pseudomonadota</taxon>
        <taxon>Betaproteobacteria</taxon>
        <taxon>Burkholderiales</taxon>
        <taxon>Comamonadaceae</taxon>
        <taxon>Malikia</taxon>
    </lineage>
</organism>
<gene>
    <name evidence="6" type="ORF">C6P61_06585</name>
</gene>
<evidence type="ECO:0000256" key="2">
    <source>
        <dbReference type="ARBA" id="ARBA00022692"/>
    </source>
</evidence>
<comment type="caution">
    <text evidence="6">The sequence shown here is derived from an EMBL/GenBank/DDBJ whole genome shotgun (WGS) entry which is preliminary data.</text>
</comment>
<dbReference type="Proteomes" id="UP000238326">
    <property type="component" value="Unassembled WGS sequence"/>
</dbReference>
<evidence type="ECO:0000256" key="3">
    <source>
        <dbReference type="ARBA" id="ARBA00022989"/>
    </source>
</evidence>
<dbReference type="EMBL" id="PVLR01000016">
    <property type="protein sequence ID" value="PRD69304.1"/>
    <property type="molecule type" value="Genomic_DNA"/>
</dbReference>
<proteinExistence type="predicted"/>
<evidence type="ECO:0000256" key="5">
    <source>
        <dbReference type="SAM" id="Phobius"/>
    </source>
</evidence>
<dbReference type="InterPro" id="IPR027469">
    <property type="entry name" value="Cation_efflux_TMD_sf"/>
</dbReference>